<name>A0A1V5ZS74_9BACT</name>
<keyword evidence="3" id="KW-0687">Ribonucleoprotein</keyword>
<evidence type="ECO:0000313" key="4">
    <source>
        <dbReference type="EMBL" id="OQB42684.1"/>
    </source>
</evidence>
<accession>A0A1V5ZS74</accession>
<dbReference type="PROSITE" id="PS00962">
    <property type="entry name" value="RIBOSOMAL_S2_1"/>
    <property type="match status" value="1"/>
</dbReference>
<dbReference type="Gene3D" id="3.40.50.10490">
    <property type="entry name" value="Glucose-6-phosphate isomerase like protein, domain 1"/>
    <property type="match status" value="1"/>
</dbReference>
<dbReference type="GO" id="GO:0005840">
    <property type="term" value="C:ribosome"/>
    <property type="evidence" value="ECO:0007669"/>
    <property type="project" value="UniProtKB-KW"/>
</dbReference>
<reference evidence="4" key="1">
    <citation type="submission" date="2017-02" db="EMBL/GenBank/DDBJ databases">
        <title>Delving into the versatile metabolic prowess of the omnipresent phylum Bacteroidetes.</title>
        <authorList>
            <person name="Nobu M.K."/>
            <person name="Mei R."/>
            <person name="Narihiro T."/>
            <person name="Kuroda K."/>
            <person name="Liu W.-T."/>
        </authorList>
    </citation>
    <scope>NUCLEOTIDE SEQUENCE</scope>
    <source>
        <strain evidence="4">ADurb.Bin160</strain>
    </source>
</reference>
<keyword evidence="2 4" id="KW-0689">Ribosomal protein</keyword>
<dbReference type="InterPro" id="IPR001865">
    <property type="entry name" value="Ribosomal_uS2"/>
</dbReference>
<evidence type="ECO:0000256" key="3">
    <source>
        <dbReference type="ARBA" id="ARBA00023274"/>
    </source>
</evidence>
<evidence type="ECO:0000256" key="2">
    <source>
        <dbReference type="ARBA" id="ARBA00022980"/>
    </source>
</evidence>
<organism evidence="4">
    <name type="scientific">candidate division CPR1 bacterium ADurb.Bin160</name>
    <dbReference type="NCBI Taxonomy" id="1852826"/>
    <lineage>
        <taxon>Bacteria</taxon>
        <taxon>candidate division CPR1</taxon>
    </lineage>
</organism>
<evidence type="ECO:0000256" key="1">
    <source>
        <dbReference type="ARBA" id="ARBA00006242"/>
    </source>
</evidence>
<comment type="similarity">
    <text evidence="1">Belongs to the universal ribosomal protein uS2 family.</text>
</comment>
<gene>
    <name evidence="4" type="ORF">BWY04_00122</name>
</gene>
<protein>
    <submittedName>
        <fullName evidence="4">30S ribosomal protein S2</fullName>
    </submittedName>
</protein>
<dbReference type="Proteomes" id="UP000485621">
    <property type="component" value="Unassembled WGS sequence"/>
</dbReference>
<dbReference type="GO" id="GO:0006412">
    <property type="term" value="P:translation"/>
    <property type="evidence" value="ECO:0007669"/>
    <property type="project" value="InterPro"/>
</dbReference>
<dbReference type="GO" id="GO:1990904">
    <property type="term" value="C:ribonucleoprotein complex"/>
    <property type="evidence" value="ECO:0007669"/>
    <property type="project" value="UniProtKB-KW"/>
</dbReference>
<sequence>MSVTVKQIVDSQVHIGTLKSEAHPKTSNYRLDIVNNIVVLNPEMILGQLNKAKKKVQDVKKSGQEVLVVCEKKMYATEMKTLGERY</sequence>
<dbReference type="EMBL" id="MWDB01000001">
    <property type="protein sequence ID" value="OQB42684.1"/>
    <property type="molecule type" value="Genomic_DNA"/>
</dbReference>
<dbReference type="InterPro" id="IPR018130">
    <property type="entry name" value="Ribosomal_uS2_CS"/>
</dbReference>
<dbReference type="AlphaFoldDB" id="A0A1V5ZS74"/>
<dbReference type="Pfam" id="PF00318">
    <property type="entry name" value="Ribosomal_S2"/>
    <property type="match status" value="1"/>
</dbReference>
<dbReference type="SUPFAM" id="SSF52313">
    <property type="entry name" value="Ribosomal protein S2"/>
    <property type="match status" value="1"/>
</dbReference>
<dbReference type="InterPro" id="IPR023591">
    <property type="entry name" value="Ribosomal_uS2_flav_dom_sf"/>
</dbReference>
<comment type="caution">
    <text evidence="4">The sequence shown here is derived from an EMBL/GenBank/DDBJ whole genome shotgun (WGS) entry which is preliminary data.</text>
</comment>
<proteinExistence type="inferred from homology"/>
<dbReference type="GO" id="GO:0003735">
    <property type="term" value="F:structural constituent of ribosome"/>
    <property type="evidence" value="ECO:0007669"/>
    <property type="project" value="InterPro"/>
</dbReference>